<dbReference type="PRINTS" id="PR00110">
    <property type="entry name" value="ALPHAAMYLASE"/>
</dbReference>
<dbReference type="EMBL" id="JACJLL010000078">
    <property type="protein sequence ID" value="MBM6820024.1"/>
    <property type="molecule type" value="Genomic_DNA"/>
</dbReference>
<keyword evidence="10" id="KW-0326">Glycosidase</keyword>
<dbReference type="PROSITE" id="PS50194">
    <property type="entry name" value="FILAMIN_REPEAT"/>
    <property type="match status" value="1"/>
</dbReference>
<dbReference type="PANTHER" id="PTHR43447">
    <property type="entry name" value="ALPHA-AMYLASE"/>
    <property type="match status" value="1"/>
</dbReference>
<dbReference type="InterPro" id="IPR006046">
    <property type="entry name" value="Alpha_amylase"/>
</dbReference>
<accession>A0ABS2FHT3</accession>
<comment type="caution">
    <text evidence="15">The sequence shown here is derived from an EMBL/GenBank/DDBJ whole genome shotgun (WGS) entry which is preliminary data.</text>
</comment>
<dbReference type="SUPFAM" id="SSF49299">
    <property type="entry name" value="PKD domain"/>
    <property type="match status" value="2"/>
</dbReference>
<dbReference type="SMART" id="SM00632">
    <property type="entry name" value="Aamy_C"/>
    <property type="match status" value="1"/>
</dbReference>
<comment type="catalytic activity">
    <reaction evidence="1">
        <text>Endohydrolysis of (1-&gt;4)-alpha-D-glucosidic linkages in polysaccharides containing three or more (1-&gt;4)-alpha-linked D-glucose units.</text>
        <dbReference type="EC" id="3.2.1.1"/>
    </reaction>
</comment>
<dbReference type="InterPro" id="IPR031965">
    <property type="entry name" value="CBM26"/>
</dbReference>
<proteinExistence type="inferred from homology"/>
<dbReference type="Pfam" id="PF07495">
    <property type="entry name" value="Y_Y_Y"/>
    <property type="match status" value="1"/>
</dbReference>
<dbReference type="SUPFAM" id="SSF51011">
    <property type="entry name" value="Glycosyl hydrolase domain"/>
    <property type="match status" value="1"/>
</dbReference>
<keyword evidence="16" id="KW-1185">Reference proteome</keyword>
<keyword evidence="9" id="KW-0119">Carbohydrate metabolism</keyword>
<dbReference type="Pfam" id="PF16738">
    <property type="entry name" value="CBM26"/>
    <property type="match status" value="2"/>
</dbReference>
<keyword evidence="7" id="KW-0378">Hydrolase</keyword>
<dbReference type="Gene3D" id="2.60.40.1180">
    <property type="entry name" value="Golgi alpha-mannosidase II"/>
    <property type="match status" value="1"/>
</dbReference>
<dbReference type="Gene3D" id="3.20.20.80">
    <property type="entry name" value="Glycosidases"/>
    <property type="match status" value="1"/>
</dbReference>
<dbReference type="Pfam" id="PF00128">
    <property type="entry name" value="Alpha-amylase"/>
    <property type="match status" value="1"/>
</dbReference>
<evidence type="ECO:0000259" key="13">
    <source>
        <dbReference type="SMART" id="SM00632"/>
    </source>
</evidence>
<evidence type="ECO:0000259" key="14">
    <source>
        <dbReference type="SMART" id="SM00642"/>
    </source>
</evidence>
<evidence type="ECO:0000259" key="12">
    <source>
        <dbReference type="SMART" id="SM00089"/>
    </source>
</evidence>
<feature type="domain" description="Alpha-amylase C-terminal" evidence="13">
    <location>
        <begin position="392"/>
        <end position="466"/>
    </location>
</feature>
<evidence type="ECO:0000256" key="7">
    <source>
        <dbReference type="ARBA" id="ARBA00022801"/>
    </source>
</evidence>
<sequence>MNNRKKFTSFFIALVFTLSLLFNNFTGLISTTSVAVAATNTSVNQIEDGAILHAWNWSFDTIKAKLPEIKEAGYTAIQTSPIQGNKEDLMSSTKWWILYQPINFKIGNAQLGSREQFKSMCEEADKYGIDIIVDVVANHTGNRGGGSDAYYPATNVDSTIKDNENFWHEHRGVEDWNDRWQVTHWGIGLPDLNTSNWELQDMVIEFLNDAIACGADGFRFDAAKHIELPTDSDGSDFWPRVLGSLDRDDLFIYGEVLQGGADNINGYHTYMRTTCDWYGGSVRSAVGYNSTANVNNAKSYTVSGDPSNLVTWVESHDTYANENMETVGLTNEQIKLGWAIIAGRADSTPLFFNRTSGGYLAGNMGSAGDDMWKDPIVVAANNFRNAMAGEGEYIRTQGNNLFITERGTKGVMIVNVGDSTYVNCDTNLADGQYTDSVSGNTFTVSNGKLTGNIGSRTIATLGVEVVTKPSVSSSVATGTQFVDSLNVTLTAKNTTTATYSENGGTAKTYTNGTTITLGKNANIGDTVTLTLTGKGEDGTTVTETYEYKKVDKIENSIAKIKLPSGWSSANIYVYDGSGSTVKEIAKWPGVAMTNEGNGVYSYTLPDGWGDDTQVIFNNGTAQIPAAEQDGFSLPTNKIGTYSDGNWTLEDIKTEAEVEVSSSVADGTEFTDVLNVTLNAKNTTEATYSIDGKEAVTYTDGTTIKLGEDIEAGSTVELTLTGKNSDGNSVTKTYTYKKADVIVSDTSIAKIKLPSGWTSANIYVYDESGSTVKEIAKWPGVAMTNEGNGVYSYTLPEGWGDNTQVIFNNGSAQIPAAQQAGFSLPTNKIGTYADGNWTLEDISKPITISSFTSDKSSPQYEETTITLSADATGGSGSLQYKFTATEKTTGEEKVISDYSSKNSVEWTPLTAGTYEVKVSVKDSNGNVKEESFDFEVKEVFKELQIKSITLDKSQGNLDEAVTISAEAEGGSGTLNYKFYYKKDGVYTLIQAYSTSNTVKWTPDESGDYIVYVDVRDGSGTIKSRNTSYVVNGSALTINSFEVDKTDIEANTEVILTANAEGGTGELNYKFYYKNNDKYTKIQDYSTKNSANWTPTEDGYYKLYVDVKDEAGNVKTKAFDFIVGNVDDLEMEFTLSTKSGVVNTPVTIDATSEGGVNPITYKFYYKKDGTYTMIKGYSDSSSIEWTPEEEGTYAVYVAAKDASGKIVSKYINFTVGKGVEITDISLDKTTIKVGDSVNIKTTATGNSNLQYRVAVHDFENTWTTLHDFKSSNTTTWTPEIADKYVIWVDVIDEDGNYDSKSIEVTVTE</sequence>
<dbReference type="InterPro" id="IPR031319">
    <property type="entry name" value="A-amylase_C"/>
</dbReference>
<dbReference type="InterPro" id="IPR017853">
    <property type="entry name" value="GH"/>
</dbReference>
<dbReference type="Proteomes" id="UP000767334">
    <property type="component" value="Unassembled WGS sequence"/>
</dbReference>
<name>A0ABS2FHT3_9CLOT</name>
<protein>
    <recommendedName>
        <fullName evidence="5">Alpha-amylase</fullName>
        <ecNumber evidence="4">3.2.1.1</ecNumber>
    </recommendedName>
</protein>
<dbReference type="InterPro" id="IPR013783">
    <property type="entry name" value="Ig-like_fold"/>
</dbReference>
<evidence type="ECO:0000256" key="2">
    <source>
        <dbReference type="ARBA" id="ARBA00001913"/>
    </source>
</evidence>
<dbReference type="InterPro" id="IPR017868">
    <property type="entry name" value="Filamin/ABP280_repeat-like"/>
</dbReference>
<keyword evidence="8" id="KW-0106">Calcium</keyword>
<reference evidence="15 16" key="1">
    <citation type="journal article" date="2021" name="Sci. Rep.">
        <title>The distribution of antibiotic resistance genes in chicken gut microbiota commensals.</title>
        <authorList>
            <person name="Juricova H."/>
            <person name="Matiasovicova J."/>
            <person name="Kubasova T."/>
            <person name="Cejkova D."/>
            <person name="Rychlik I."/>
        </authorList>
    </citation>
    <scope>NUCLEOTIDE SEQUENCE [LARGE SCALE GENOMIC DNA]</scope>
    <source>
        <strain evidence="15 16">An435</strain>
    </source>
</reference>
<evidence type="ECO:0000256" key="11">
    <source>
        <dbReference type="RuleBase" id="RU003615"/>
    </source>
</evidence>
<dbReference type="RefSeq" id="WP_195964863.1">
    <property type="nucleotide sequence ID" value="NZ_JACJLL010000078.1"/>
</dbReference>
<dbReference type="InterPro" id="IPR022409">
    <property type="entry name" value="PKD/Chitinase_dom"/>
</dbReference>
<evidence type="ECO:0000256" key="6">
    <source>
        <dbReference type="ARBA" id="ARBA00022723"/>
    </source>
</evidence>
<dbReference type="InterPro" id="IPR013780">
    <property type="entry name" value="Glyco_hydro_b"/>
</dbReference>
<evidence type="ECO:0000256" key="10">
    <source>
        <dbReference type="ARBA" id="ARBA00023295"/>
    </source>
</evidence>
<organism evidence="15 16">
    <name type="scientific">Clostridium saudiense</name>
    <dbReference type="NCBI Taxonomy" id="1414720"/>
    <lineage>
        <taxon>Bacteria</taxon>
        <taxon>Bacillati</taxon>
        <taxon>Bacillota</taxon>
        <taxon>Clostridia</taxon>
        <taxon>Eubacteriales</taxon>
        <taxon>Clostridiaceae</taxon>
        <taxon>Clostridium</taxon>
    </lineage>
</organism>
<dbReference type="InterPro" id="IPR006047">
    <property type="entry name" value="GH13_cat_dom"/>
</dbReference>
<evidence type="ECO:0000256" key="4">
    <source>
        <dbReference type="ARBA" id="ARBA00012595"/>
    </source>
</evidence>
<evidence type="ECO:0000313" key="16">
    <source>
        <dbReference type="Proteomes" id="UP000767334"/>
    </source>
</evidence>
<evidence type="ECO:0000313" key="15">
    <source>
        <dbReference type="EMBL" id="MBM6820024.1"/>
    </source>
</evidence>
<dbReference type="SUPFAM" id="SSF51445">
    <property type="entry name" value="(Trans)glycosidases"/>
    <property type="match status" value="1"/>
</dbReference>
<dbReference type="CDD" id="cd11315">
    <property type="entry name" value="AmyAc_bac1_AmyA"/>
    <property type="match status" value="1"/>
</dbReference>
<dbReference type="Gene3D" id="2.60.40.10">
    <property type="entry name" value="Immunoglobulins"/>
    <property type="match status" value="3"/>
</dbReference>
<comment type="cofactor">
    <cofactor evidence="2">
        <name>Ca(2+)</name>
        <dbReference type="ChEBI" id="CHEBI:29108"/>
    </cofactor>
</comment>
<gene>
    <name evidence="15" type="ORF">H6A19_11875</name>
</gene>
<dbReference type="InterPro" id="IPR035986">
    <property type="entry name" value="PKD_dom_sf"/>
</dbReference>
<dbReference type="SMART" id="SM00642">
    <property type="entry name" value="Aamy"/>
    <property type="match status" value="1"/>
</dbReference>
<evidence type="ECO:0000256" key="9">
    <source>
        <dbReference type="ARBA" id="ARBA00023277"/>
    </source>
</evidence>
<evidence type="ECO:0000256" key="8">
    <source>
        <dbReference type="ARBA" id="ARBA00022837"/>
    </source>
</evidence>
<dbReference type="SMART" id="SM00089">
    <property type="entry name" value="PKD"/>
    <property type="match status" value="2"/>
</dbReference>
<feature type="domain" description="PKD/Chitinase" evidence="12">
    <location>
        <begin position="847"/>
        <end position="938"/>
    </location>
</feature>
<keyword evidence="6" id="KW-0479">Metal-binding</keyword>
<evidence type="ECO:0000256" key="3">
    <source>
        <dbReference type="ARBA" id="ARBA00008061"/>
    </source>
</evidence>
<dbReference type="InterPro" id="IPR011123">
    <property type="entry name" value="Y_Y_Y"/>
</dbReference>
<evidence type="ECO:0000256" key="5">
    <source>
        <dbReference type="ARBA" id="ARBA00017303"/>
    </source>
</evidence>
<comment type="similarity">
    <text evidence="3 11">Belongs to the glycosyl hydrolase 13 family.</text>
</comment>
<evidence type="ECO:0000256" key="1">
    <source>
        <dbReference type="ARBA" id="ARBA00000548"/>
    </source>
</evidence>
<feature type="domain" description="PKD/Chitinase" evidence="12">
    <location>
        <begin position="1128"/>
        <end position="1216"/>
    </location>
</feature>
<feature type="domain" description="Glycosyl hydrolase family 13 catalytic" evidence="14">
    <location>
        <begin position="49"/>
        <end position="384"/>
    </location>
</feature>
<dbReference type="EC" id="3.2.1.1" evidence="4"/>